<evidence type="ECO:0000313" key="2">
    <source>
        <dbReference type="EMBL" id="PWA37383.1"/>
    </source>
</evidence>
<dbReference type="Gene3D" id="3.80.10.10">
    <property type="entry name" value="Ribonuclease Inhibitor"/>
    <property type="match status" value="1"/>
</dbReference>
<dbReference type="EMBL" id="PKPP01016843">
    <property type="protein sequence ID" value="PWA37383.1"/>
    <property type="molecule type" value="Genomic_DNA"/>
</dbReference>
<dbReference type="InterPro" id="IPR032675">
    <property type="entry name" value="LRR_dom_sf"/>
</dbReference>
<feature type="domain" description="R13L1/DRL21-like LRR repeat region" evidence="1">
    <location>
        <begin position="27"/>
        <end position="143"/>
    </location>
</feature>
<evidence type="ECO:0000259" key="1">
    <source>
        <dbReference type="Pfam" id="PF25019"/>
    </source>
</evidence>
<accession>A0A2U1KL45</accession>
<dbReference type="AlphaFoldDB" id="A0A2U1KL45"/>
<evidence type="ECO:0000313" key="3">
    <source>
        <dbReference type="Proteomes" id="UP000245207"/>
    </source>
</evidence>
<gene>
    <name evidence="2" type="ORF">CTI12_AA591000</name>
</gene>
<comment type="caution">
    <text evidence="2">The sequence shown here is derived from an EMBL/GenBank/DDBJ whole genome shotgun (WGS) entry which is preliminary data.</text>
</comment>
<reference evidence="2 3" key="1">
    <citation type="journal article" date="2018" name="Mol. Plant">
        <title>The genome of Artemisia annua provides insight into the evolution of Asteraceae family and artemisinin biosynthesis.</title>
        <authorList>
            <person name="Shen Q."/>
            <person name="Zhang L."/>
            <person name="Liao Z."/>
            <person name="Wang S."/>
            <person name="Yan T."/>
            <person name="Shi P."/>
            <person name="Liu M."/>
            <person name="Fu X."/>
            <person name="Pan Q."/>
            <person name="Wang Y."/>
            <person name="Lv Z."/>
            <person name="Lu X."/>
            <person name="Zhang F."/>
            <person name="Jiang W."/>
            <person name="Ma Y."/>
            <person name="Chen M."/>
            <person name="Hao X."/>
            <person name="Li L."/>
            <person name="Tang Y."/>
            <person name="Lv G."/>
            <person name="Zhou Y."/>
            <person name="Sun X."/>
            <person name="Brodelius P.E."/>
            <person name="Rose J.K.C."/>
            <person name="Tang K."/>
        </authorList>
    </citation>
    <scope>NUCLEOTIDE SEQUENCE [LARGE SCALE GENOMIC DNA]</scope>
    <source>
        <strain evidence="3">cv. Huhao1</strain>
        <tissue evidence="2">Leaf</tissue>
    </source>
</reference>
<dbReference type="PANTHER" id="PTHR47186:SF42">
    <property type="entry name" value="DISEASE RESISTANCE RPP13-LIKE PROTEIN 1"/>
    <property type="match status" value="1"/>
</dbReference>
<dbReference type="Proteomes" id="UP000245207">
    <property type="component" value="Unassembled WGS sequence"/>
</dbReference>
<organism evidence="2 3">
    <name type="scientific">Artemisia annua</name>
    <name type="common">Sweet wormwood</name>
    <dbReference type="NCBI Taxonomy" id="35608"/>
    <lineage>
        <taxon>Eukaryota</taxon>
        <taxon>Viridiplantae</taxon>
        <taxon>Streptophyta</taxon>
        <taxon>Embryophyta</taxon>
        <taxon>Tracheophyta</taxon>
        <taxon>Spermatophyta</taxon>
        <taxon>Magnoliopsida</taxon>
        <taxon>eudicotyledons</taxon>
        <taxon>Gunneridae</taxon>
        <taxon>Pentapetalae</taxon>
        <taxon>asterids</taxon>
        <taxon>campanulids</taxon>
        <taxon>Asterales</taxon>
        <taxon>Asteraceae</taxon>
        <taxon>Asteroideae</taxon>
        <taxon>Anthemideae</taxon>
        <taxon>Artemisiinae</taxon>
        <taxon>Artemisia</taxon>
    </lineage>
</organism>
<protein>
    <submittedName>
        <fullName evidence="2">Disease resistance protein</fullName>
    </submittedName>
</protein>
<keyword evidence="3" id="KW-1185">Reference proteome</keyword>
<dbReference type="STRING" id="35608.A0A2U1KL45"/>
<dbReference type="PANTHER" id="PTHR47186">
    <property type="entry name" value="LEUCINE-RICH REPEAT-CONTAINING PROTEIN 57"/>
    <property type="match status" value="1"/>
</dbReference>
<dbReference type="SUPFAM" id="SSF52058">
    <property type="entry name" value="L domain-like"/>
    <property type="match status" value="1"/>
</dbReference>
<sequence length="153" mass="17106">MPVGIKELTDLRRLQVFVVGKDDGARIGELGNLNHLGWNLELLKLENISGLRDAKSAKLKNKINLKSLTLDWSVGRSETFDSEVLEGLEPNSGLQELTVASYMGRVISPSWMVKLVNLTSIELNTLLECEHIPPLGKLPKLERKKLLEDVYSN</sequence>
<proteinExistence type="predicted"/>
<dbReference type="OrthoDB" id="2973320at2759"/>
<dbReference type="Pfam" id="PF25019">
    <property type="entry name" value="LRR_R13L1-DRL21"/>
    <property type="match status" value="1"/>
</dbReference>
<name>A0A2U1KL45_ARTAN</name>
<dbReference type="InterPro" id="IPR056789">
    <property type="entry name" value="LRR_R13L1-DRL21"/>
</dbReference>